<keyword evidence="1" id="KW-0472">Membrane</keyword>
<gene>
    <name evidence="2" type="ORF">ACFPFU_18460</name>
</gene>
<keyword evidence="1" id="KW-1133">Transmembrane helix</keyword>
<dbReference type="InterPro" id="IPR010994">
    <property type="entry name" value="RuvA_2-like"/>
</dbReference>
<keyword evidence="1" id="KW-0812">Transmembrane</keyword>
<keyword evidence="2" id="KW-0238">DNA-binding</keyword>
<organism evidence="2 3">
    <name type="scientific">Negadavirga shengliensis</name>
    <dbReference type="NCBI Taxonomy" id="1389218"/>
    <lineage>
        <taxon>Bacteria</taxon>
        <taxon>Pseudomonadati</taxon>
        <taxon>Bacteroidota</taxon>
        <taxon>Cytophagia</taxon>
        <taxon>Cytophagales</taxon>
        <taxon>Cyclobacteriaceae</taxon>
        <taxon>Negadavirga</taxon>
    </lineage>
</organism>
<dbReference type="PANTHER" id="PTHR21180">
    <property type="entry name" value="ENDONUCLEASE/EXONUCLEASE/PHOSPHATASE FAMILY DOMAIN-CONTAINING PROTEIN 1"/>
    <property type="match status" value="1"/>
</dbReference>
<dbReference type="InterPro" id="IPR051675">
    <property type="entry name" value="Endo/Exo/Phosphatase_dom_1"/>
</dbReference>
<dbReference type="GO" id="GO:0003677">
    <property type="term" value="F:DNA binding"/>
    <property type="evidence" value="ECO:0007669"/>
    <property type="project" value="UniProtKB-KW"/>
</dbReference>
<proteinExistence type="predicted"/>
<sequence length="238" mass="27598">MKYKVFYFFKVYLGFTQRETRGFLMVLPALGFLYVFPFLVDWWLLSRSEQDYEMYVAEAAALLEPETKAYSTHQVSGHFNEPPVLSSGQDSVKIKSSGLRKREAPELNTVYFHEVDSTLLQMVPGIGPVLSARIVDFREKVGGFYTEEQLLEVYGINSELAEKIYAQFPFDKPALRKIQINNTDFRSLVAHPYIKTGEARVIIAYRDQHGPYQDPEDLLKIKIFNQPWVDRLSPYLDF</sequence>
<name>A0ABV9T4L4_9BACT</name>
<dbReference type="PANTHER" id="PTHR21180:SF32">
    <property type="entry name" value="ENDONUCLEASE_EXONUCLEASE_PHOSPHATASE FAMILY DOMAIN-CONTAINING PROTEIN 1"/>
    <property type="match status" value="1"/>
</dbReference>
<dbReference type="Pfam" id="PF12836">
    <property type="entry name" value="HHH_3"/>
    <property type="match status" value="2"/>
</dbReference>
<dbReference type="Proteomes" id="UP001595818">
    <property type="component" value="Unassembled WGS sequence"/>
</dbReference>
<dbReference type="SUPFAM" id="SSF47781">
    <property type="entry name" value="RuvA domain 2-like"/>
    <property type="match status" value="2"/>
</dbReference>
<evidence type="ECO:0000256" key="1">
    <source>
        <dbReference type="SAM" id="Phobius"/>
    </source>
</evidence>
<dbReference type="EMBL" id="JBHSJJ010000012">
    <property type="protein sequence ID" value="MFC4873691.1"/>
    <property type="molecule type" value="Genomic_DNA"/>
</dbReference>
<comment type="caution">
    <text evidence="2">The sequence shown here is derived from an EMBL/GenBank/DDBJ whole genome shotgun (WGS) entry which is preliminary data.</text>
</comment>
<feature type="transmembrane region" description="Helical" evidence="1">
    <location>
        <begin position="21"/>
        <end position="45"/>
    </location>
</feature>
<accession>A0ABV9T4L4</accession>
<evidence type="ECO:0000313" key="3">
    <source>
        <dbReference type="Proteomes" id="UP001595818"/>
    </source>
</evidence>
<reference evidence="3" key="1">
    <citation type="journal article" date="2019" name="Int. J. Syst. Evol. Microbiol.">
        <title>The Global Catalogue of Microorganisms (GCM) 10K type strain sequencing project: providing services to taxonomists for standard genome sequencing and annotation.</title>
        <authorList>
            <consortium name="The Broad Institute Genomics Platform"/>
            <consortium name="The Broad Institute Genome Sequencing Center for Infectious Disease"/>
            <person name="Wu L."/>
            <person name="Ma J."/>
        </authorList>
    </citation>
    <scope>NUCLEOTIDE SEQUENCE [LARGE SCALE GENOMIC DNA]</scope>
    <source>
        <strain evidence="3">CGMCC 4.7466</strain>
    </source>
</reference>
<dbReference type="RefSeq" id="WP_377066798.1">
    <property type="nucleotide sequence ID" value="NZ_JBHSJJ010000012.1"/>
</dbReference>
<dbReference type="Gene3D" id="1.10.150.280">
    <property type="entry name" value="AF1531-like domain"/>
    <property type="match status" value="2"/>
</dbReference>
<evidence type="ECO:0000313" key="2">
    <source>
        <dbReference type="EMBL" id="MFC4873691.1"/>
    </source>
</evidence>
<protein>
    <submittedName>
        <fullName evidence="2">ComEA family DNA-binding protein</fullName>
    </submittedName>
</protein>
<keyword evidence="3" id="KW-1185">Reference proteome</keyword>